<evidence type="ECO:0000256" key="1">
    <source>
        <dbReference type="SAM" id="MobiDB-lite"/>
    </source>
</evidence>
<keyword evidence="5" id="KW-1185">Reference proteome</keyword>
<comment type="caution">
    <text evidence="4">The sequence shown here is derived from an EMBL/GenBank/DDBJ whole genome shotgun (WGS) entry which is preliminary data.</text>
</comment>
<evidence type="ECO:0000259" key="3">
    <source>
        <dbReference type="Pfam" id="PF13511"/>
    </source>
</evidence>
<feature type="domain" description="DUF4124" evidence="3">
    <location>
        <begin position="18"/>
        <end position="72"/>
    </location>
</feature>
<accession>A0A011NST8</accession>
<evidence type="ECO:0000313" key="5">
    <source>
        <dbReference type="Proteomes" id="UP000020218"/>
    </source>
</evidence>
<dbReference type="PATRIC" id="fig|1454001.3.peg.1840"/>
<dbReference type="Pfam" id="PF13511">
    <property type="entry name" value="DUF4124"/>
    <property type="match status" value="1"/>
</dbReference>
<feature type="chain" id="PRO_5001462515" description="DUF4124 domain-containing protein" evidence="2">
    <location>
        <begin position="28"/>
        <end position="159"/>
    </location>
</feature>
<evidence type="ECO:0000313" key="4">
    <source>
        <dbReference type="EMBL" id="EXI67585.1"/>
    </source>
</evidence>
<keyword evidence="2" id="KW-0732">Signal</keyword>
<feature type="compositionally biased region" description="Basic and acidic residues" evidence="1">
    <location>
        <begin position="75"/>
        <end position="107"/>
    </location>
</feature>
<protein>
    <recommendedName>
        <fullName evidence="3">DUF4124 domain-containing protein</fullName>
    </recommendedName>
</protein>
<proteinExistence type="predicted"/>
<dbReference type="STRING" id="1454001.AW08_01846"/>
<name>A0A011NST8_9PROT</name>
<feature type="signal peptide" evidence="2">
    <location>
        <begin position="1"/>
        <end position="27"/>
    </location>
</feature>
<dbReference type="AlphaFoldDB" id="A0A011NST8"/>
<evidence type="ECO:0000256" key="2">
    <source>
        <dbReference type="SAM" id="SignalP"/>
    </source>
</evidence>
<reference evidence="4" key="1">
    <citation type="submission" date="2014-02" db="EMBL/GenBank/DDBJ databases">
        <title>Expanding our view of genomic diversity in Candidatus Accumulibacter clades.</title>
        <authorList>
            <person name="Skennerton C.T."/>
            <person name="Barr J.J."/>
            <person name="Slater F.R."/>
            <person name="Bond P.L."/>
            <person name="Tyson G.W."/>
        </authorList>
    </citation>
    <scope>NUCLEOTIDE SEQUENCE [LARGE SCALE GENOMIC DNA]</scope>
</reference>
<sequence>MLLNGSLTMKRFALAAVTLATAIAAPAQVYQWQDEQNRTVISDRPPSGPVRQLRRIDTTAPPPAGEPAATPAKTLADRDMEFRKRQQEARDAAEKSDSEQRANARKREDCEALRKYLRLLESGERIQSADARGERYYIDDSERAQAIARTRDDLQRGCK</sequence>
<dbReference type="InterPro" id="IPR025392">
    <property type="entry name" value="DUF4124"/>
</dbReference>
<dbReference type="Proteomes" id="UP000020218">
    <property type="component" value="Unassembled WGS sequence"/>
</dbReference>
<dbReference type="EMBL" id="JFAX01000009">
    <property type="protein sequence ID" value="EXI67585.1"/>
    <property type="molecule type" value="Genomic_DNA"/>
</dbReference>
<feature type="region of interest" description="Disordered" evidence="1">
    <location>
        <begin position="38"/>
        <end position="107"/>
    </location>
</feature>
<organism evidence="4 5">
    <name type="scientific">Candidatus Accumulibacter adjunctus</name>
    <dbReference type="NCBI Taxonomy" id="1454001"/>
    <lineage>
        <taxon>Bacteria</taxon>
        <taxon>Pseudomonadati</taxon>
        <taxon>Pseudomonadota</taxon>
        <taxon>Betaproteobacteria</taxon>
        <taxon>Candidatus Accumulibacter</taxon>
    </lineage>
</organism>
<gene>
    <name evidence="4" type="ORF">AW08_01846</name>
</gene>